<comment type="caution">
    <text evidence="2">The sequence shown here is derived from an EMBL/GenBank/DDBJ whole genome shotgun (WGS) entry which is preliminary data.</text>
</comment>
<evidence type="ECO:0000313" key="2">
    <source>
        <dbReference type="EMBL" id="REE85314.1"/>
    </source>
</evidence>
<dbReference type="PROSITE" id="PS51272">
    <property type="entry name" value="SLH"/>
    <property type="match status" value="2"/>
</dbReference>
<evidence type="ECO:0000313" key="3">
    <source>
        <dbReference type="Proteomes" id="UP000256304"/>
    </source>
</evidence>
<dbReference type="RefSeq" id="WP_116189392.1">
    <property type="nucleotide sequence ID" value="NZ_QTTN01000012.1"/>
</dbReference>
<protein>
    <submittedName>
        <fullName evidence="2">S-layer family protein</fullName>
    </submittedName>
</protein>
<keyword evidence="3" id="KW-1185">Reference proteome</keyword>
<gene>
    <name evidence="2" type="ORF">A8990_11243</name>
</gene>
<dbReference type="EMBL" id="QTTN01000012">
    <property type="protein sequence ID" value="REE85314.1"/>
    <property type="molecule type" value="Genomic_DNA"/>
</dbReference>
<dbReference type="AlphaFoldDB" id="A0A3D9RZ22"/>
<accession>A0A3D9RZ22</accession>
<proteinExistence type="predicted"/>
<feature type="domain" description="SLH" evidence="1">
    <location>
        <begin position="1"/>
        <end position="44"/>
    </location>
</feature>
<organism evidence="2 3">
    <name type="scientific">Paenibacillus taihuensis</name>
    <dbReference type="NCBI Taxonomy" id="1156355"/>
    <lineage>
        <taxon>Bacteria</taxon>
        <taxon>Bacillati</taxon>
        <taxon>Bacillota</taxon>
        <taxon>Bacilli</taxon>
        <taxon>Bacillales</taxon>
        <taxon>Paenibacillaceae</taxon>
        <taxon>Paenibacillus</taxon>
    </lineage>
</organism>
<dbReference type="OrthoDB" id="5845122at2"/>
<sequence>MNMVLLNRSVISGYPDGKFRPERVVTRAAFAKIMVLAAGLNPVKVSKTSFSDIKPSDWEAPFVEAAKSYLNGYKQANGKLVFKPDAPATREDVAVAIVKLKGYNKTKLPDRTIIQAMFKDYNFDFRLCQGLCRACCRE</sequence>
<evidence type="ECO:0000259" key="1">
    <source>
        <dbReference type="PROSITE" id="PS51272"/>
    </source>
</evidence>
<feature type="domain" description="SLH" evidence="1">
    <location>
        <begin position="46"/>
        <end position="111"/>
    </location>
</feature>
<dbReference type="Proteomes" id="UP000256304">
    <property type="component" value="Unassembled WGS sequence"/>
</dbReference>
<name>A0A3D9RZ22_9BACL</name>
<dbReference type="InterPro" id="IPR001119">
    <property type="entry name" value="SLH_dom"/>
</dbReference>
<reference evidence="2 3" key="1">
    <citation type="submission" date="2018-08" db="EMBL/GenBank/DDBJ databases">
        <title>Genomic Encyclopedia of Type Strains, Phase III (KMG-III): the genomes of soil and plant-associated and newly described type strains.</title>
        <authorList>
            <person name="Whitman W."/>
        </authorList>
    </citation>
    <scope>NUCLEOTIDE SEQUENCE [LARGE SCALE GENOMIC DNA]</scope>
    <source>
        <strain evidence="2 3">CGMCC 1.10966</strain>
    </source>
</reference>
<dbReference type="Pfam" id="PF00395">
    <property type="entry name" value="SLH"/>
    <property type="match status" value="2"/>
</dbReference>